<dbReference type="RefSeq" id="WP_313977902.1">
    <property type="nucleotide sequence ID" value="NZ_JASJOS010000004.1"/>
</dbReference>
<dbReference type="Pfam" id="PF14684">
    <property type="entry name" value="Tricorn_C1"/>
    <property type="match status" value="1"/>
</dbReference>
<organism evidence="3 4">
    <name type="scientific">Xanthocytophaga flava</name>
    <dbReference type="NCBI Taxonomy" id="3048013"/>
    <lineage>
        <taxon>Bacteria</taxon>
        <taxon>Pseudomonadati</taxon>
        <taxon>Bacteroidota</taxon>
        <taxon>Cytophagia</taxon>
        <taxon>Cytophagales</taxon>
        <taxon>Rhodocytophagaceae</taxon>
        <taxon>Xanthocytophaga</taxon>
    </lineage>
</organism>
<name>A0AAE3QQ75_9BACT</name>
<proteinExistence type="predicted"/>
<feature type="chain" id="PRO_5042272760" evidence="1">
    <location>
        <begin position="18"/>
        <end position="488"/>
    </location>
</feature>
<dbReference type="PANTHER" id="PTHR11261:SF3">
    <property type="entry name" value="RETINOL-BINDING PROTEIN 3"/>
    <property type="match status" value="1"/>
</dbReference>
<dbReference type="Gene3D" id="3.30.750.44">
    <property type="match status" value="1"/>
</dbReference>
<dbReference type="InterPro" id="IPR028204">
    <property type="entry name" value="Tricorn_C1"/>
</dbReference>
<dbReference type="InterPro" id="IPR029045">
    <property type="entry name" value="ClpP/crotonase-like_dom_sf"/>
</dbReference>
<evidence type="ECO:0000256" key="1">
    <source>
        <dbReference type="SAM" id="SignalP"/>
    </source>
</evidence>
<evidence type="ECO:0000313" key="3">
    <source>
        <dbReference type="EMBL" id="MDJ1480864.1"/>
    </source>
</evidence>
<sequence length="488" mass="55611">MLINYTIRIVYFLFASASILLCSNCTTTKTPNKIVTRQEVSFVREGGIVNPEIRGYWKSVGNGYILEARADSILLYSYTTNFCYKEKNDYLEGLLNNEARFSLQNDTLHIYKTDFGDKTTTIQIKHDYVRIDRLPQNHISFSQMQKLSPKQVFNLFIETYQENYAFSKERNLNWQSIRTEFESKISDSTTESELFQLFGQIITRTKDQHTKIIAENGQTLQYRITPSAEIVAEVFRSQSEIQKLDDYFNLFFTTNYRNISDSLLTGKGHKVANGQLEWGNLTNTIGYLSIYSFTDFGSKGTTRKQQIDSLAYHMDQIIGSFKDKEAIIVDVSFNFGGFDAAMLALASYFTDKPTLAYTSQVYTNGKFHDESKVYLQPVSKIAYTKPVYVLMTDISRSAAEGFAMTMKANSNVKLVGTHTLGILSSMLGKSIGNFYATLSNQRLLTSNGTYYEVGGVEPDIMLTVFRKENIFGGHKEAVRKLVHMIETR</sequence>
<dbReference type="Pfam" id="PF03572">
    <property type="entry name" value="Peptidase_S41"/>
    <property type="match status" value="1"/>
</dbReference>
<dbReference type="EMBL" id="JASJOS010000004">
    <property type="protein sequence ID" value="MDJ1480864.1"/>
    <property type="molecule type" value="Genomic_DNA"/>
</dbReference>
<dbReference type="Proteomes" id="UP001241110">
    <property type="component" value="Unassembled WGS sequence"/>
</dbReference>
<evidence type="ECO:0000259" key="2">
    <source>
        <dbReference type="SMART" id="SM00245"/>
    </source>
</evidence>
<dbReference type="InterPro" id="IPR005151">
    <property type="entry name" value="Tail-specific_protease"/>
</dbReference>
<dbReference type="CDD" id="cd07563">
    <property type="entry name" value="Peptidase_S41_IRBP"/>
    <property type="match status" value="1"/>
</dbReference>
<dbReference type="SUPFAM" id="SSF52096">
    <property type="entry name" value="ClpP/crotonase"/>
    <property type="match status" value="1"/>
</dbReference>
<dbReference type="PANTHER" id="PTHR11261">
    <property type="entry name" value="INTERPHOTORECEPTOR RETINOID-BINDING PROTEIN"/>
    <property type="match status" value="1"/>
</dbReference>
<accession>A0AAE3QQ75</accession>
<evidence type="ECO:0000313" key="4">
    <source>
        <dbReference type="Proteomes" id="UP001241110"/>
    </source>
</evidence>
<protein>
    <submittedName>
        <fullName evidence="3">S41 family peptidase</fullName>
    </submittedName>
</protein>
<keyword evidence="1" id="KW-0732">Signal</keyword>
<feature type="domain" description="Tail specific protease" evidence="2">
    <location>
        <begin position="259"/>
        <end position="463"/>
    </location>
</feature>
<reference evidence="3" key="1">
    <citation type="submission" date="2023-05" db="EMBL/GenBank/DDBJ databases">
        <authorList>
            <person name="Zhang X."/>
        </authorList>
    </citation>
    <scope>NUCLEOTIDE SEQUENCE</scope>
    <source>
        <strain evidence="3">YF14B1</strain>
    </source>
</reference>
<dbReference type="GO" id="GO:0006508">
    <property type="term" value="P:proteolysis"/>
    <property type="evidence" value="ECO:0007669"/>
    <property type="project" value="InterPro"/>
</dbReference>
<dbReference type="SMART" id="SM00245">
    <property type="entry name" value="TSPc"/>
    <property type="match status" value="1"/>
</dbReference>
<dbReference type="GO" id="GO:0008236">
    <property type="term" value="F:serine-type peptidase activity"/>
    <property type="evidence" value="ECO:0007669"/>
    <property type="project" value="InterPro"/>
</dbReference>
<dbReference type="AlphaFoldDB" id="A0AAE3QQ75"/>
<comment type="caution">
    <text evidence="3">The sequence shown here is derived from an EMBL/GenBank/DDBJ whole genome shotgun (WGS) entry which is preliminary data.</text>
</comment>
<gene>
    <name evidence="3" type="ORF">QNI16_10250</name>
</gene>
<dbReference type="Gene3D" id="3.90.226.10">
    <property type="entry name" value="2-enoyl-CoA Hydratase, Chain A, domain 1"/>
    <property type="match status" value="1"/>
</dbReference>
<feature type="signal peptide" evidence="1">
    <location>
        <begin position="1"/>
        <end position="17"/>
    </location>
</feature>